<accession>A0A1B1N6K7</accession>
<dbReference type="Gene3D" id="3.40.50.300">
    <property type="entry name" value="P-loop containing nucleotide triphosphate hydrolases"/>
    <property type="match status" value="1"/>
</dbReference>
<evidence type="ECO:0000256" key="5">
    <source>
        <dbReference type="ARBA" id="ARBA00022840"/>
    </source>
</evidence>
<dbReference type="FunFam" id="3.30.1510.10:FF:000001">
    <property type="entry name" value="Formate--tetrahydrofolate ligase"/>
    <property type="match status" value="1"/>
</dbReference>
<dbReference type="KEGG" id="pyg:AWM70_02110"/>
<organism evidence="9 10">
    <name type="scientific">Paenibacillus yonginensis</name>
    <dbReference type="NCBI Taxonomy" id="1462996"/>
    <lineage>
        <taxon>Bacteria</taxon>
        <taxon>Bacillati</taxon>
        <taxon>Bacillota</taxon>
        <taxon>Bacilli</taxon>
        <taxon>Bacillales</taxon>
        <taxon>Paenibacillaceae</taxon>
        <taxon>Paenibacillus</taxon>
    </lineage>
</organism>
<dbReference type="Proteomes" id="UP000092573">
    <property type="component" value="Chromosome"/>
</dbReference>
<comment type="catalytic activity">
    <reaction evidence="6 8">
        <text>(6S)-5,6,7,8-tetrahydrofolate + formate + ATP = (6R)-10-formyltetrahydrofolate + ADP + phosphate</text>
        <dbReference type="Rhea" id="RHEA:20221"/>
        <dbReference type="ChEBI" id="CHEBI:15740"/>
        <dbReference type="ChEBI" id="CHEBI:30616"/>
        <dbReference type="ChEBI" id="CHEBI:43474"/>
        <dbReference type="ChEBI" id="CHEBI:57453"/>
        <dbReference type="ChEBI" id="CHEBI:195366"/>
        <dbReference type="ChEBI" id="CHEBI:456216"/>
        <dbReference type="EC" id="6.3.4.3"/>
    </reaction>
</comment>
<dbReference type="EC" id="6.3.4.3" evidence="8"/>
<reference evidence="9 10" key="1">
    <citation type="submission" date="2016-01" db="EMBL/GenBank/DDBJ databases">
        <title>Complete Genome Sequence of Paenibacillus yonginensis DCY84, a novel Plant Growth-Promoting Bacteria with Elicitation of Induced Systemic Resistance.</title>
        <authorList>
            <person name="Kim Y.J."/>
            <person name="Yang D.C."/>
            <person name="Sukweenadhi J."/>
        </authorList>
    </citation>
    <scope>NUCLEOTIDE SEQUENCE [LARGE SCALE GENOMIC DNA]</scope>
    <source>
        <strain evidence="9 10">DCY84</strain>
    </source>
</reference>
<gene>
    <name evidence="8" type="primary">fhs</name>
    <name evidence="9" type="ORF">AWM70_02110</name>
</gene>
<keyword evidence="4 8" id="KW-0547">Nucleotide-binding</keyword>
<protein>
    <recommendedName>
        <fullName evidence="8">Formate--tetrahydrofolate ligase</fullName>
        <ecNumber evidence="8">6.3.4.3</ecNumber>
    </recommendedName>
    <alternativeName>
        <fullName evidence="8">Formyltetrahydrofolate synthetase</fullName>
        <shortName evidence="8">FHS</shortName>
        <shortName evidence="8">FTHFS</shortName>
    </alternativeName>
</protein>
<dbReference type="Gene3D" id="3.10.410.10">
    <property type="entry name" value="Formyltetrahydrofolate synthetase, domain 3"/>
    <property type="match status" value="1"/>
</dbReference>
<keyword evidence="3 8" id="KW-0436">Ligase</keyword>
<dbReference type="PROSITE" id="PS00721">
    <property type="entry name" value="FTHFS_1"/>
    <property type="match status" value="1"/>
</dbReference>
<dbReference type="Pfam" id="PF01268">
    <property type="entry name" value="FTHFS"/>
    <property type="match status" value="1"/>
</dbReference>
<keyword evidence="2 8" id="KW-0554">One-carbon metabolism</keyword>
<dbReference type="InterPro" id="IPR027417">
    <property type="entry name" value="P-loop_NTPase"/>
</dbReference>
<evidence type="ECO:0000256" key="7">
    <source>
        <dbReference type="ARBA" id="ARBA00061363"/>
    </source>
</evidence>
<evidence type="ECO:0000256" key="1">
    <source>
        <dbReference type="ARBA" id="ARBA00004777"/>
    </source>
</evidence>
<sequence>MKSIYEIAADAGIREEHLEPYGKYKAKIDPALLEELQGRPDGRLVLVTAVNPTPAGEGKTLTTIGLAQSLNAIGRRTVAALREPSLGPVFGMKGGATGGGRAQIVPEEEINLHFTGDLHAITSANNLLSAMIDNHIYQGNALQLDPARIVWKRALDMNDRGLRSIVTGLGPGNGPVRESGFLITSASEVMAVLCLSENLEDLKRRLGQILIGYDVKGLPVTADKLKAVEAMAVLLKEAIKPNLVQTLEGTPVLVHGGPFANIAHGCSSLIATRTALKLGDIVVTEAGFGAELGAEKFFDIKCRQSGLKPSAAVLVVTAKALKYNGGAAKDRLGTEDLDSLKRGMGNLRRHVRNLQKFGVPVLVAINHFATDTDAEMEAIREECAALGVPAEVSKVFALGSEGGKQLAYALAGLLEEGQADFRPLYDTSLDLKSKIETIVKDIYGGEAVTYSPSASRALAQMEKLGYGGLPVCMAKTPYSFTDQPALLGAPEGFTVSVSGVSLSAGAGFIVVETGNTMRMPGLPKVPAAERMALGGDGQIEGLL</sequence>
<dbReference type="UniPathway" id="UPA00193"/>
<evidence type="ECO:0000256" key="3">
    <source>
        <dbReference type="ARBA" id="ARBA00022598"/>
    </source>
</evidence>
<evidence type="ECO:0000256" key="6">
    <source>
        <dbReference type="ARBA" id="ARBA00049033"/>
    </source>
</evidence>
<proteinExistence type="inferred from homology"/>
<dbReference type="STRING" id="1462996.AWM70_02110"/>
<keyword evidence="5 8" id="KW-0067">ATP-binding</keyword>
<comment type="similarity">
    <text evidence="7 8">Belongs to the formate--tetrahydrofolate ligase family.</text>
</comment>
<dbReference type="NCBIfam" id="NF010030">
    <property type="entry name" value="PRK13505.1"/>
    <property type="match status" value="1"/>
</dbReference>
<dbReference type="RefSeq" id="WP_068700290.1">
    <property type="nucleotide sequence ID" value="NZ_CP014167.1"/>
</dbReference>
<evidence type="ECO:0000256" key="2">
    <source>
        <dbReference type="ARBA" id="ARBA00022563"/>
    </source>
</evidence>
<evidence type="ECO:0000256" key="8">
    <source>
        <dbReference type="HAMAP-Rule" id="MF_01543"/>
    </source>
</evidence>
<dbReference type="EMBL" id="CP014167">
    <property type="protein sequence ID" value="ANS77054.1"/>
    <property type="molecule type" value="Genomic_DNA"/>
</dbReference>
<comment type="pathway">
    <text evidence="1 8">One-carbon metabolism; tetrahydrofolate interconversion.</text>
</comment>
<dbReference type="GO" id="GO:0004329">
    <property type="term" value="F:formate-tetrahydrofolate ligase activity"/>
    <property type="evidence" value="ECO:0007669"/>
    <property type="project" value="UniProtKB-UniRule"/>
</dbReference>
<dbReference type="GO" id="GO:0005524">
    <property type="term" value="F:ATP binding"/>
    <property type="evidence" value="ECO:0007669"/>
    <property type="project" value="UniProtKB-UniRule"/>
</dbReference>
<keyword evidence="10" id="KW-1185">Reference proteome</keyword>
<evidence type="ECO:0000313" key="9">
    <source>
        <dbReference type="EMBL" id="ANS77054.1"/>
    </source>
</evidence>
<dbReference type="Gene3D" id="3.30.1510.10">
    <property type="entry name" value="Domain 2, N(10)-formyltetrahydrofolate synthetase"/>
    <property type="match status" value="1"/>
</dbReference>
<evidence type="ECO:0000313" key="10">
    <source>
        <dbReference type="Proteomes" id="UP000092573"/>
    </source>
</evidence>
<dbReference type="SUPFAM" id="SSF52540">
    <property type="entry name" value="P-loop containing nucleoside triphosphate hydrolases"/>
    <property type="match status" value="1"/>
</dbReference>
<dbReference type="HAMAP" id="MF_01543">
    <property type="entry name" value="FTHFS"/>
    <property type="match status" value="1"/>
</dbReference>
<dbReference type="CDD" id="cd00477">
    <property type="entry name" value="FTHFS"/>
    <property type="match status" value="1"/>
</dbReference>
<dbReference type="GO" id="GO:0035999">
    <property type="term" value="P:tetrahydrofolate interconversion"/>
    <property type="evidence" value="ECO:0007669"/>
    <property type="project" value="UniProtKB-UniRule"/>
</dbReference>
<dbReference type="OrthoDB" id="9761733at2"/>
<dbReference type="InterPro" id="IPR020628">
    <property type="entry name" value="Formate_THF_ligase_CS"/>
</dbReference>
<dbReference type="InterPro" id="IPR000559">
    <property type="entry name" value="Formate_THF_ligase"/>
</dbReference>
<feature type="binding site" evidence="8">
    <location>
        <begin position="53"/>
        <end position="60"/>
    </location>
    <ligand>
        <name>ATP</name>
        <dbReference type="ChEBI" id="CHEBI:30616"/>
    </ligand>
</feature>
<dbReference type="AlphaFoldDB" id="A0A1B1N6K7"/>
<name>A0A1B1N6K7_9BACL</name>
<evidence type="ECO:0000256" key="4">
    <source>
        <dbReference type="ARBA" id="ARBA00022741"/>
    </source>
</evidence>